<evidence type="ECO:0000313" key="3">
    <source>
        <dbReference type="Proteomes" id="UP001165542"/>
    </source>
</evidence>
<evidence type="ECO:0008006" key="4">
    <source>
        <dbReference type="Google" id="ProtNLM"/>
    </source>
</evidence>
<dbReference type="PROSITE" id="PS51257">
    <property type="entry name" value="PROKAR_LIPOPROTEIN"/>
    <property type="match status" value="1"/>
</dbReference>
<feature type="region of interest" description="Disordered" evidence="1">
    <location>
        <begin position="22"/>
        <end position="42"/>
    </location>
</feature>
<protein>
    <recommendedName>
        <fullName evidence="4">Lipoprotein</fullName>
    </recommendedName>
</protein>
<evidence type="ECO:0000313" key="2">
    <source>
        <dbReference type="EMBL" id="MCS2608857.1"/>
    </source>
</evidence>
<organism evidence="2 3">
    <name type="scientific">Halomonas dongshanensis</name>
    <dbReference type="NCBI Taxonomy" id="2890835"/>
    <lineage>
        <taxon>Bacteria</taxon>
        <taxon>Pseudomonadati</taxon>
        <taxon>Pseudomonadota</taxon>
        <taxon>Gammaproteobacteria</taxon>
        <taxon>Oceanospirillales</taxon>
        <taxon>Halomonadaceae</taxon>
        <taxon>Halomonas</taxon>
    </lineage>
</organism>
<comment type="caution">
    <text evidence="2">The sequence shown here is derived from an EMBL/GenBank/DDBJ whole genome shotgun (WGS) entry which is preliminary data.</text>
</comment>
<keyword evidence="3" id="KW-1185">Reference proteome</keyword>
<dbReference type="Proteomes" id="UP001165542">
    <property type="component" value="Unassembled WGS sequence"/>
</dbReference>
<sequence>MKNLRGWGLVVMALLTGCGSDEEASDRLHSGEVGPRAVTQQQHRDAVTAIERVDEPLEVSFTTTAALGSDRRLRVEGESNLPDGTRIQLVVEREVSRVRWQSRTEVREGAFSAGPFGPGSGLPDGGYIIRVQLSEARTQPASVQARIGQNGENLTGALVTQSRHGLGQVAQYSRRFLIGNEPRRTLDQVEGLERPGSE</sequence>
<gene>
    <name evidence="2" type="ORF">LLY24_05895</name>
</gene>
<dbReference type="EMBL" id="JAJISC010000002">
    <property type="protein sequence ID" value="MCS2608857.1"/>
    <property type="molecule type" value="Genomic_DNA"/>
</dbReference>
<name>A0ABT2EE01_9GAMM</name>
<accession>A0ABT2EE01</accession>
<proteinExistence type="predicted"/>
<dbReference type="RefSeq" id="WP_259035363.1">
    <property type="nucleotide sequence ID" value="NZ_JAJISC010000002.1"/>
</dbReference>
<evidence type="ECO:0000256" key="1">
    <source>
        <dbReference type="SAM" id="MobiDB-lite"/>
    </source>
</evidence>
<reference evidence="2" key="1">
    <citation type="submission" date="2021-11" db="EMBL/GenBank/DDBJ databases">
        <title>Halomonas sp., isolated from a coastal aquaculture zone in Dongshan Bay.</title>
        <authorList>
            <person name="Lin W."/>
        </authorList>
    </citation>
    <scope>NUCLEOTIDE SEQUENCE</scope>
    <source>
        <strain evidence="2">Yzlin-01</strain>
    </source>
</reference>